<dbReference type="CDD" id="cd01850">
    <property type="entry name" value="CDC_Septin"/>
    <property type="match status" value="1"/>
</dbReference>
<sequence length="468" mass="53145">MASNGVAPPPAARASPGPQVPNGKPTGPPGLPQSQSMSPSLTQGAQSVSSKDPKAAAAAALENKNIVRRKLTGFVGFANLPNQWHRKSVRKGFNFNVMVVGESGLGKSTLVNTLFNTSLYPPKERKQPSLDFAAKTVAVQSISADIEENGVRLRLTVVDTPGFGDFVNNDDSWRPIIENIDQRFDAYLDAENKINRMNIVDNRIHACVYFIQPTGHSLKPLDIEVMRRLHTKVNLIPVIAKSDTLTDEEIISFKQRILADIQHHSIQIFEGPRYELDDEETIAENNEIMSKIPFAVVGSNEEVTTPEGRRVRGRRYPWGVIEVDNEDHCDFVKLRQMLIRTHMEELKEHTNNSLYELYRSDKLEGLGMQSDPTVFKEVNPAAKQEEERSLHEQKLEKMEREMRNVFQQKVQEKEQKLKQSEEELYARHREMKENLDKQRADLEDKKARIESGRPIEEKSKRKGFSIRG</sequence>
<dbReference type="Proteomes" id="UP000799439">
    <property type="component" value="Unassembled WGS sequence"/>
</dbReference>
<dbReference type="EMBL" id="ML996084">
    <property type="protein sequence ID" value="KAF2154247.1"/>
    <property type="molecule type" value="Genomic_DNA"/>
</dbReference>
<evidence type="ECO:0000256" key="3">
    <source>
        <dbReference type="RuleBase" id="RU004560"/>
    </source>
</evidence>
<feature type="region of interest" description="Disordered" evidence="4">
    <location>
        <begin position="407"/>
        <end position="468"/>
    </location>
</feature>
<dbReference type="FunFam" id="3.40.50.300:FF:000196">
    <property type="entry name" value="Cell division control 3"/>
    <property type="match status" value="1"/>
</dbReference>
<evidence type="ECO:0000256" key="1">
    <source>
        <dbReference type="ARBA" id="ARBA00022741"/>
    </source>
</evidence>
<feature type="region of interest" description="Disordered" evidence="4">
    <location>
        <begin position="1"/>
        <end position="53"/>
    </location>
</feature>
<evidence type="ECO:0000256" key="4">
    <source>
        <dbReference type="SAM" id="MobiDB-lite"/>
    </source>
</evidence>
<dbReference type="AlphaFoldDB" id="A0A9P4J6A6"/>
<gene>
    <name evidence="6" type="ORF">K461DRAFT_277357</name>
</gene>
<proteinExistence type="inferred from homology"/>
<dbReference type="GO" id="GO:0005938">
    <property type="term" value="C:cell cortex"/>
    <property type="evidence" value="ECO:0007669"/>
    <property type="project" value="UniProtKB-ARBA"/>
</dbReference>
<dbReference type="Pfam" id="PF00735">
    <property type="entry name" value="Septin"/>
    <property type="match status" value="1"/>
</dbReference>
<feature type="compositionally biased region" description="Polar residues" evidence="4">
    <location>
        <begin position="32"/>
        <end position="50"/>
    </location>
</feature>
<keyword evidence="6" id="KW-0132">Cell division</keyword>
<dbReference type="PANTHER" id="PTHR18884">
    <property type="entry name" value="SEPTIN"/>
    <property type="match status" value="1"/>
</dbReference>
<dbReference type="PIRSF" id="PIRSF006698">
    <property type="entry name" value="Septin"/>
    <property type="match status" value="1"/>
</dbReference>
<keyword evidence="7" id="KW-1185">Reference proteome</keyword>
<dbReference type="InterPro" id="IPR030379">
    <property type="entry name" value="G_SEPTIN_dom"/>
</dbReference>
<comment type="caution">
    <text evidence="6">The sequence shown here is derived from an EMBL/GenBank/DDBJ whole genome shotgun (WGS) entry which is preliminary data.</text>
</comment>
<comment type="similarity">
    <text evidence="3">Belongs to the TRAFAC class TrmE-Era-EngA-EngB-Septin-like GTPase superfamily. Septin GTPase family.</text>
</comment>
<keyword evidence="6" id="KW-0131">Cell cycle</keyword>
<dbReference type="GO" id="GO:0005525">
    <property type="term" value="F:GTP binding"/>
    <property type="evidence" value="ECO:0007669"/>
    <property type="project" value="UniProtKB-KW"/>
</dbReference>
<evidence type="ECO:0000313" key="7">
    <source>
        <dbReference type="Proteomes" id="UP000799439"/>
    </source>
</evidence>
<protein>
    <submittedName>
        <fullName evidence="6">Cell division control protein 3</fullName>
    </submittedName>
</protein>
<evidence type="ECO:0000256" key="2">
    <source>
        <dbReference type="ARBA" id="ARBA00023134"/>
    </source>
</evidence>
<dbReference type="Gene3D" id="3.40.50.300">
    <property type="entry name" value="P-loop containing nucleotide triphosphate hydrolases"/>
    <property type="match status" value="1"/>
</dbReference>
<keyword evidence="2 3" id="KW-0342">GTP-binding</keyword>
<dbReference type="InterPro" id="IPR027417">
    <property type="entry name" value="P-loop_NTPase"/>
</dbReference>
<feature type="compositionally biased region" description="Basic and acidic residues" evidence="4">
    <location>
        <begin position="410"/>
        <end position="459"/>
    </location>
</feature>
<dbReference type="PROSITE" id="PS51719">
    <property type="entry name" value="G_SEPTIN"/>
    <property type="match status" value="1"/>
</dbReference>
<dbReference type="OrthoDB" id="416553at2759"/>
<reference evidence="6" key="1">
    <citation type="journal article" date="2020" name="Stud. Mycol.">
        <title>101 Dothideomycetes genomes: a test case for predicting lifestyles and emergence of pathogens.</title>
        <authorList>
            <person name="Haridas S."/>
            <person name="Albert R."/>
            <person name="Binder M."/>
            <person name="Bloem J."/>
            <person name="Labutti K."/>
            <person name="Salamov A."/>
            <person name="Andreopoulos B."/>
            <person name="Baker S."/>
            <person name="Barry K."/>
            <person name="Bills G."/>
            <person name="Bluhm B."/>
            <person name="Cannon C."/>
            <person name="Castanera R."/>
            <person name="Culley D."/>
            <person name="Daum C."/>
            <person name="Ezra D."/>
            <person name="Gonzalez J."/>
            <person name="Henrissat B."/>
            <person name="Kuo A."/>
            <person name="Liang C."/>
            <person name="Lipzen A."/>
            <person name="Lutzoni F."/>
            <person name="Magnuson J."/>
            <person name="Mondo S."/>
            <person name="Nolan M."/>
            <person name="Ohm R."/>
            <person name="Pangilinan J."/>
            <person name="Park H.-J."/>
            <person name="Ramirez L."/>
            <person name="Alfaro M."/>
            <person name="Sun H."/>
            <person name="Tritt A."/>
            <person name="Yoshinaga Y."/>
            <person name="Zwiers L.-H."/>
            <person name="Turgeon B."/>
            <person name="Goodwin S."/>
            <person name="Spatafora J."/>
            <person name="Crous P."/>
            <person name="Grigoriev I."/>
        </authorList>
    </citation>
    <scope>NUCLEOTIDE SEQUENCE</scope>
    <source>
        <strain evidence="6">CBS 260.36</strain>
    </source>
</reference>
<dbReference type="GO" id="GO:0051301">
    <property type="term" value="P:cell division"/>
    <property type="evidence" value="ECO:0007669"/>
    <property type="project" value="UniProtKB-KW"/>
</dbReference>
<keyword evidence="1 3" id="KW-0547">Nucleotide-binding</keyword>
<feature type="domain" description="Septin-type G" evidence="5">
    <location>
        <begin position="91"/>
        <end position="365"/>
    </location>
</feature>
<dbReference type="SUPFAM" id="SSF52540">
    <property type="entry name" value="P-loop containing nucleoside triphosphate hydrolases"/>
    <property type="match status" value="1"/>
</dbReference>
<evidence type="ECO:0000259" key="5">
    <source>
        <dbReference type="PROSITE" id="PS51719"/>
    </source>
</evidence>
<accession>A0A9P4J6A6</accession>
<dbReference type="GO" id="GO:0032156">
    <property type="term" value="C:septin cytoskeleton"/>
    <property type="evidence" value="ECO:0007669"/>
    <property type="project" value="UniProtKB-ARBA"/>
</dbReference>
<evidence type="ECO:0000313" key="6">
    <source>
        <dbReference type="EMBL" id="KAF2154247.1"/>
    </source>
</evidence>
<organism evidence="6 7">
    <name type="scientific">Myriangium duriaei CBS 260.36</name>
    <dbReference type="NCBI Taxonomy" id="1168546"/>
    <lineage>
        <taxon>Eukaryota</taxon>
        <taxon>Fungi</taxon>
        <taxon>Dikarya</taxon>
        <taxon>Ascomycota</taxon>
        <taxon>Pezizomycotina</taxon>
        <taxon>Dothideomycetes</taxon>
        <taxon>Dothideomycetidae</taxon>
        <taxon>Myriangiales</taxon>
        <taxon>Myriangiaceae</taxon>
        <taxon>Myriangium</taxon>
    </lineage>
</organism>
<name>A0A9P4J6A6_9PEZI</name>
<dbReference type="InterPro" id="IPR016491">
    <property type="entry name" value="Septin"/>
</dbReference>